<dbReference type="InterPro" id="IPR011009">
    <property type="entry name" value="Kinase-like_dom_sf"/>
</dbReference>
<reference evidence="6" key="1">
    <citation type="submission" date="2025-08" db="UniProtKB">
        <authorList>
            <consortium name="RefSeq"/>
        </authorList>
    </citation>
    <scope>IDENTIFICATION</scope>
    <source>
        <tissue evidence="6">Leaf</tissue>
    </source>
</reference>
<dbReference type="GeneID" id="125316473"/>
<proteinExistence type="predicted"/>
<dbReference type="PROSITE" id="PS00107">
    <property type="entry name" value="PROTEIN_KINASE_ATP"/>
    <property type="match status" value="1"/>
</dbReference>
<evidence type="ECO:0000256" key="1">
    <source>
        <dbReference type="ARBA" id="ARBA00022741"/>
    </source>
</evidence>
<dbReference type="SUPFAM" id="SSF56112">
    <property type="entry name" value="Protein kinase-like (PK-like)"/>
    <property type="match status" value="1"/>
</dbReference>
<dbReference type="Gene3D" id="1.10.510.10">
    <property type="entry name" value="Transferase(Phosphotransferase) domain 1"/>
    <property type="match status" value="1"/>
</dbReference>
<protein>
    <submittedName>
        <fullName evidence="6">L-type lectin-domain containing receptor kinase IX.1-like</fullName>
    </submittedName>
</protein>
<gene>
    <name evidence="6" type="primary">LOC125316473</name>
</gene>
<dbReference type="PROSITE" id="PS50011">
    <property type="entry name" value="PROTEIN_KINASE_DOM"/>
    <property type="match status" value="1"/>
</dbReference>
<keyword evidence="1 3" id="KW-0547">Nucleotide-binding</keyword>
<dbReference type="RefSeq" id="XP_048140764.1">
    <property type="nucleotide sequence ID" value="XM_048284807.1"/>
</dbReference>
<evidence type="ECO:0000256" key="2">
    <source>
        <dbReference type="ARBA" id="ARBA00022840"/>
    </source>
</evidence>
<evidence type="ECO:0000259" key="4">
    <source>
        <dbReference type="PROSITE" id="PS50011"/>
    </source>
</evidence>
<keyword evidence="5" id="KW-1185">Reference proteome</keyword>
<dbReference type="InterPro" id="IPR050528">
    <property type="entry name" value="L-type_Lectin-RKs"/>
</dbReference>
<sequence>MIDPADPRGNFTKISYPELDKYSARMGDRRLLGNHRVELRVADSPFTWFGHRTKRKSNDRIGEEDDVRSIDEEFDQVTGPKKFSYKDLVAATDDFADSLLLGKGGSGRVYEGCLIGMNANVAIKKMTPESRHGMKEYATKVKTIRRLRHRNLVQLVGWCHEEKGLLIYEFMSNGSLDCHLFKDRTFLMREKRYGIEQGIASALLYLHEEWEQCSNGHGPRSREQKHIY</sequence>
<feature type="binding site" evidence="3">
    <location>
        <position position="125"/>
    </location>
    <ligand>
        <name>ATP</name>
        <dbReference type="ChEBI" id="CHEBI:30616"/>
    </ligand>
</feature>
<feature type="domain" description="Protein kinase" evidence="4">
    <location>
        <begin position="95"/>
        <end position="228"/>
    </location>
</feature>
<dbReference type="Proteomes" id="UP000827889">
    <property type="component" value="Chromosome 9"/>
</dbReference>
<evidence type="ECO:0000256" key="3">
    <source>
        <dbReference type="PROSITE-ProRule" id="PRU10141"/>
    </source>
</evidence>
<keyword evidence="2 3" id="KW-0067">ATP-binding</keyword>
<dbReference type="Pfam" id="PF07714">
    <property type="entry name" value="PK_Tyr_Ser-Thr"/>
    <property type="match status" value="1"/>
</dbReference>
<organism evidence="5 6">
    <name type="scientific">Rhodamnia argentea</name>
    <dbReference type="NCBI Taxonomy" id="178133"/>
    <lineage>
        <taxon>Eukaryota</taxon>
        <taxon>Viridiplantae</taxon>
        <taxon>Streptophyta</taxon>
        <taxon>Embryophyta</taxon>
        <taxon>Tracheophyta</taxon>
        <taxon>Spermatophyta</taxon>
        <taxon>Magnoliopsida</taxon>
        <taxon>eudicotyledons</taxon>
        <taxon>Gunneridae</taxon>
        <taxon>Pentapetalae</taxon>
        <taxon>rosids</taxon>
        <taxon>malvids</taxon>
        <taxon>Myrtales</taxon>
        <taxon>Myrtaceae</taxon>
        <taxon>Myrtoideae</taxon>
        <taxon>Myrteae</taxon>
        <taxon>Australasian group</taxon>
        <taxon>Rhodamnia</taxon>
    </lineage>
</organism>
<accession>A0ABM3HVY4</accession>
<evidence type="ECO:0000313" key="6">
    <source>
        <dbReference type="RefSeq" id="XP_048140764.1"/>
    </source>
</evidence>
<name>A0ABM3HVY4_9MYRT</name>
<evidence type="ECO:0000313" key="5">
    <source>
        <dbReference type="Proteomes" id="UP000827889"/>
    </source>
</evidence>
<dbReference type="InterPro" id="IPR017441">
    <property type="entry name" value="Protein_kinase_ATP_BS"/>
</dbReference>
<dbReference type="InterPro" id="IPR000719">
    <property type="entry name" value="Prot_kinase_dom"/>
</dbReference>
<dbReference type="PANTHER" id="PTHR27007">
    <property type="match status" value="1"/>
</dbReference>
<dbReference type="InterPro" id="IPR001245">
    <property type="entry name" value="Ser-Thr/Tyr_kinase_cat_dom"/>
</dbReference>